<accession>C0DRV0</accession>
<name>C0DRV0_EIKCO</name>
<organism evidence="1 2">
    <name type="scientific">Eikenella corrodens ATCC 23834</name>
    <dbReference type="NCBI Taxonomy" id="546274"/>
    <lineage>
        <taxon>Bacteria</taxon>
        <taxon>Pseudomonadati</taxon>
        <taxon>Pseudomonadota</taxon>
        <taxon>Betaproteobacteria</taxon>
        <taxon>Neisseriales</taxon>
        <taxon>Neisseriaceae</taxon>
        <taxon>Eikenella</taxon>
    </lineage>
</organism>
<protein>
    <submittedName>
        <fullName evidence="1">Uncharacterized protein</fullName>
    </submittedName>
</protein>
<dbReference type="EMBL" id="ACEA01000002">
    <property type="protein sequence ID" value="EEG25247.1"/>
    <property type="molecule type" value="Genomic_DNA"/>
</dbReference>
<evidence type="ECO:0000313" key="1">
    <source>
        <dbReference type="EMBL" id="EEG25247.1"/>
    </source>
</evidence>
<reference evidence="1 2" key="1">
    <citation type="submission" date="2009-01" db="EMBL/GenBank/DDBJ databases">
        <authorList>
            <person name="Fulton L."/>
            <person name="Clifton S."/>
            <person name="Chinwalla A.T."/>
            <person name="Mitreva M."/>
            <person name="Sodergren E."/>
            <person name="Weinstock G."/>
            <person name="Clifton S."/>
            <person name="Dooling D.J."/>
            <person name="Fulton B."/>
            <person name="Minx P."/>
            <person name="Pepin K.H."/>
            <person name="Johnson M."/>
            <person name="Bhonagiri V."/>
            <person name="Nash W.E."/>
            <person name="Mardis E.R."/>
            <person name="Wilson R.K."/>
        </authorList>
    </citation>
    <scope>NUCLEOTIDE SEQUENCE [LARGE SCALE GENOMIC DNA]</scope>
    <source>
        <strain evidence="1 2">ATCC 23834</strain>
    </source>
</reference>
<evidence type="ECO:0000313" key="2">
    <source>
        <dbReference type="Proteomes" id="UP000005837"/>
    </source>
</evidence>
<gene>
    <name evidence="1" type="ORF">EIKCOROL_00066</name>
</gene>
<dbReference type="AlphaFoldDB" id="C0DRV0"/>
<proteinExistence type="predicted"/>
<dbReference type="HOGENOM" id="CLU_3308880_0_0_4"/>
<dbReference type="Proteomes" id="UP000005837">
    <property type="component" value="Unassembled WGS sequence"/>
</dbReference>
<sequence length="39" mass="5040">MALYRWEYIFSNEKIDDEYIFSNEKMMVNYIFLMEIRRH</sequence>
<comment type="caution">
    <text evidence="1">The sequence shown here is derived from an EMBL/GenBank/DDBJ whole genome shotgun (WGS) entry which is preliminary data.</text>
</comment>